<organism evidence="2">
    <name type="scientific">Arundo donax</name>
    <name type="common">Giant reed</name>
    <name type="synonym">Donax arundinaceus</name>
    <dbReference type="NCBI Taxonomy" id="35708"/>
    <lineage>
        <taxon>Eukaryota</taxon>
        <taxon>Viridiplantae</taxon>
        <taxon>Streptophyta</taxon>
        <taxon>Embryophyta</taxon>
        <taxon>Tracheophyta</taxon>
        <taxon>Spermatophyta</taxon>
        <taxon>Magnoliopsida</taxon>
        <taxon>Liliopsida</taxon>
        <taxon>Poales</taxon>
        <taxon>Poaceae</taxon>
        <taxon>PACMAD clade</taxon>
        <taxon>Arundinoideae</taxon>
        <taxon>Arundineae</taxon>
        <taxon>Arundo</taxon>
    </lineage>
</organism>
<dbReference type="AlphaFoldDB" id="A0A0A8ZCV0"/>
<accession>A0A0A8ZCV0</accession>
<feature type="transmembrane region" description="Helical" evidence="1">
    <location>
        <begin position="37"/>
        <end position="54"/>
    </location>
</feature>
<keyword evidence="1" id="KW-1133">Transmembrane helix</keyword>
<protein>
    <submittedName>
        <fullName evidence="2">Uncharacterized protein</fullName>
    </submittedName>
</protein>
<keyword evidence="1" id="KW-0812">Transmembrane</keyword>
<reference evidence="2" key="2">
    <citation type="journal article" date="2015" name="Data Brief">
        <title>Shoot transcriptome of the giant reed, Arundo donax.</title>
        <authorList>
            <person name="Barrero R.A."/>
            <person name="Guerrero F.D."/>
            <person name="Moolhuijzen P."/>
            <person name="Goolsby J.A."/>
            <person name="Tidwell J."/>
            <person name="Bellgard S.E."/>
            <person name="Bellgard M.I."/>
        </authorList>
    </citation>
    <scope>NUCLEOTIDE SEQUENCE</scope>
    <source>
        <tissue evidence="2">Shoot tissue taken approximately 20 cm above the soil surface</tissue>
    </source>
</reference>
<evidence type="ECO:0000313" key="2">
    <source>
        <dbReference type="EMBL" id="JAD37239.1"/>
    </source>
</evidence>
<keyword evidence="1" id="KW-0472">Membrane</keyword>
<evidence type="ECO:0000256" key="1">
    <source>
        <dbReference type="SAM" id="Phobius"/>
    </source>
</evidence>
<feature type="transmembrane region" description="Helical" evidence="1">
    <location>
        <begin position="6"/>
        <end position="25"/>
    </location>
</feature>
<proteinExistence type="predicted"/>
<sequence length="61" mass="7080">MIAYLTCSVMCAICFAYLNISLWPYPNKSKRSQAKHFCRLLDGIICLFCGFIFFPNKFSSR</sequence>
<dbReference type="EMBL" id="GBRH01260656">
    <property type="protein sequence ID" value="JAD37239.1"/>
    <property type="molecule type" value="Transcribed_RNA"/>
</dbReference>
<name>A0A0A8ZCV0_ARUDO</name>
<reference evidence="2" key="1">
    <citation type="submission" date="2014-09" db="EMBL/GenBank/DDBJ databases">
        <authorList>
            <person name="Magalhaes I.L.F."/>
            <person name="Oliveira U."/>
            <person name="Santos F.R."/>
            <person name="Vidigal T.H.D.A."/>
            <person name="Brescovit A.D."/>
            <person name="Santos A.J."/>
        </authorList>
    </citation>
    <scope>NUCLEOTIDE SEQUENCE</scope>
    <source>
        <tissue evidence="2">Shoot tissue taken approximately 20 cm above the soil surface</tissue>
    </source>
</reference>